<feature type="signal peptide" evidence="2">
    <location>
        <begin position="1"/>
        <end position="23"/>
    </location>
</feature>
<dbReference type="PANTHER" id="PTHR22946:SF9">
    <property type="entry name" value="POLYKETIDE TRANSFERASE AF380"/>
    <property type="match status" value="1"/>
</dbReference>
<dbReference type="SUPFAM" id="SSF53474">
    <property type="entry name" value="alpha/beta-Hydrolases"/>
    <property type="match status" value="1"/>
</dbReference>
<gene>
    <name evidence="4" type="ORF">EDC25_10975</name>
</gene>
<dbReference type="RefSeq" id="WP_123520744.1">
    <property type="nucleotide sequence ID" value="NZ_JBHLWF010000086.1"/>
</dbReference>
<dbReference type="Proteomes" id="UP000294599">
    <property type="component" value="Unassembled WGS sequence"/>
</dbReference>
<protein>
    <submittedName>
        <fullName evidence="4">Dienelactone hydrolase family protein</fullName>
    </submittedName>
</protein>
<organism evidence="4 5">
    <name type="scientific">Pseudofulvimonas gallinarii</name>
    <dbReference type="NCBI Taxonomy" id="634155"/>
    <lineage>
        <taxon>Bacteria</taxon>
        <taxon>Pseudomonadati</taxon>
        <taxon>Pseudomonadota</taxon>
        <taxon>Gammaproteobacteria</taxon>
        <taxon>Lysobacterales</taxon>
        <taxon>Rhodanobacteraceae</taxon>
        <taxon>Pseudofulvimonas</taxon>
    </lineage>
</organism>
<evidence type="ECO:0000313" key="5">
    <source>
        <dbReference type="Proteomes" id="UP000294599"/>
    </source>
</evidence>
<keyword evidence="2" id="KW-0732">Signal</keyword>
<comment type="caution">
    <text evidence="4">The sequence shown here is derived from an EMBL/GenBank/DDBJ whole genome shotgun (WGS) entry which is preliminary data.</text>
</comment>
<dbReference type="AlphaFoldDB" id="A0A4R3LE95"/>
<dbReference type="Pfam" id="PF01738">
    <property type="entry name" value="DLH"/>
    <property type="match status" value="1"/>
</dbReference>
<sequence>MPLALRLTTLALLSLCVAGTAPAQDTSSPEGFWYLSSGGQRLEMQLNHVGGNWNGWIRVEGAPGAADPIELLEWYPETRRLTFRSSLPGGLYRWYRVHVVEGVLKGRITAPVALPSQPAIAAFTGHITGWNATYLDAGLGPRAFDLVLDGQYRARLRIDESPAGSGLFIGTLKVYASVDQGALDEALQYDLQVTHWDGTLLQFHRGHTSDWQAFSGTVDGRRISGHYFQAGDPVLHPWQGTRAEVLGRGVAPPSPVSQVESWQSRLRSQLALLTMARNPAPLGMSVTALQSKLPPFPSIAMTPRRDDNPMAWPRAYRLEELALQFELPNPYGADPLVRDAHAWLARPVTSANPTRAAVVVLNGHGGSAYSMMNPDDPGYWYGEAFARQGYVVLALDVSHRTYGDDPAHGNVAHPPIAAPGLGTDWEEDGERAWTAMRAIDYLLTLPEVDPSKIVVAGLSMGGEVASIVGAMDERVAATIVAGYSPDLAVIRHRDNHPCWEWHHSTITEYLEISDYLALVAPRLLVVQTGAIDPVFSGFQPPFASDKQVVRRGLPAHSALDGTLLHHLHDSGHAFRVGDIAVDGAPAPGIRTATIFEPTFPLDLDWQVDAQTTALGMNLFELLGWSDDSLEFIFSDGFEPATP</sequence>
<feature type="chain" id="PRO_5020395002" evidence="2">
    <location>
        <begin position="24"/>
        <end position="642"/>
    </location>
</feature>
<dbReference type="InterPro" id="IPR050261">
    <property type="entry name" value="FrsA_esterase"/>
</dbReference>
<evidence type="ECO:0000259" key="3">
    <source>
        <dbReference type="Pfam" id="PF01738"/>
    </source>
</evidence>
<dbReference type="OrthoDB" id="9809549at2"/>
<keyword evidence="5" id="KW-1185">Reference proteome</keyword>
<name>A0A4R3LE95_9GAMM</name>
<dbReference type="EMBL" id="SMAF01000009">
    <property type="protein sequence ID" value="TCS98222.1"/>
    <property type="molecule type" value="Genomic_DNA"/>
</dbReference>
<evidence type="ECO:0000256" key="1">
    <source>
        <dbReference type="ARBA" id="ARBA00022801"/>
    </source>
</evidence>
<proteinExistence type="predicted"/>
<accession>A0A4R3LE95</accession>
<dbReference type="InterPro" id="IPR029058">
    <property type="entry name" value="AB_hydrolase_fold"/>
</dbReference>
<keyword evidence="1 4" id="KW-0378">Hydrolase</keyword>
<dbReference type="GO" id="GO:0052689">
    <property type="term" value="F:carboxylic ester hydrolase activity"/>
    <property type="evidence" value="ECO:0007669"/>
    <property type="project" value="UniProtKB-ARBA"/>
</dbReference>
<evidence type="ECO:0000256" key="2">
    <source>
        <dbReference type="SAM" id="SignalP"/>
    </source>
</evidence>
<evidence type="ECO:0000313" key="4">
    <source>
        <dbReference type="EMBL" id="TCS98222.1"/>
    </source>
</evidence>
<dbReference type="Gene3D" id="3.40.50.1820">
    <property type="entry name" value="alpha/beta hydrolase"/>
    <property type="match status" value="1"/>
</dbReference>
<dbReference type="PANTHER" id="PTHR22946">
    <property type="entry name" value="DIENELACTONE HYDROLASE DOMAIN-CONTAINING PROTEIN-RELATED"/>
    <property type="match status" value="1"/>
</dbReference>
<dbReference type="InterPro" id="IPR002925">
    <property type="entry name" value="Dienelactn_hydro"/>
</dbReference>
<feature type="domain" description="Dienelactone hydrolase" evidence="3">
    <location>
        <begin position="351"/>
        <end position="481"/>
    </location>
</feature>
<reference evidence="4 5" key="1">
    <citation type="submission" date="2019-03" db="EMBL/GenBank/DDBJ databases">
        <title>Genomic Encyclopedia of Type Strains, Phase IV (KMG-IV): sequencing the most valuable type-strain genomes for metagenomic binning, comparative biology and taxonomic classification.</title>
        <authorList>
            <person name="Goeker M."/>
        </authorList>
    </citation>
    <scope>NUCLEOTIDE SEQUENCE [LARGE SCALE GENOMIC DNA]</scope>
    <source>
        <strain evidence="4 5">DSM 21944</strain>
    </source>
</reference>